<keyword evidence="3" id="KW-1185">Reference proteome</keyword>
<dbReference type="RefSeq" id="WP_275217520.1">
    <property type="nucleotide sequence ID" value="NZ_JAPHVQ010000003.1"/>
</dbReference>
<organism evidence="2 3">
    <name type="scientific">Actinobacillus equuli subsp. equuli</name>
    <dbReference type="NCBI Taxonomy" id="202947"/>
    <lineage>
        <taxon>Bacteria</taxon>
        <taxon>Pseudomonadati</taxon>
        <taxon>Pseudomonadota</taxon>
        <taxon>Gammaproteobacteria</taxon>
        <taxon>Pasteurellales</taxon>
        <taxon>Pasteurellaceae</taxon>
        <taxon>Actinobacillus</taxon>
    </lineage>
</organism>
<evidence type="ECO:0000313" key="2">
    <source>
        <dbReference type="EMBL" id="MDE8034330.1"/>
    </source>
</evidence>
<dbReference type="PANTHER" id="PTHR34980:SF2">
    <property type="entry name" value="INNER MEMBRANE PROTEIN YHAH-RELATED"/>
    <property type="match status" value="1"/>
</dbReference>
<dbReference type="PANTHER" id="PTHR34980">
    <property type="entry name" value="INNER MEMBRANE PROTEIN-RELATED-RELATED"/>
    <property type="match status" value="1"/>
</dbReference>
<keyword evidence="1" id="KW-0812">Transmembrane</keyword>
<protein>
    <submittedName>
        <fullName evidence="2">DUF805 domain-containing protein</fullName>
    </submittedName>
</protein>
<keyword evidence="1" id="KW-1133">Transmembrane helix</keyword>
<dbReference type="Pfam" id="PF05656">
    <property type="entry name" value="DUF805"/>
    <property type="match status" value="1"/>
</dbReference>
<accession>A0A9X4G4V6</accession>
<comment type="caution">
    <text evidence="2">The sequence shown here is derived from an EMBL/GenBank/DDBJ whole genome shotgun (WGS) entry which is preliminary data.</text>
</comment>
<evidence type="ECO:0000313" key="3">
    <source>
        <dbReference type="Proteomes" id="UP001142444"/>
    </source>
</evidence>
<keyword evidence="1" id="KW-0472">Membrane</keyword>
<feature type="transmembrane region" description="Helical" evidence="1">
    <location>
        <begin position="52"/>
        <end position="74"/>
    </location>
</feature>
<reference evidence="2" key="1">
    <citation type="submission" date="2022-11" db="EMBL/GenBank/DDBJ databases">
        <authorList>
            <person name="Kamali M."/>
            <person name="Peak L."/>
            <person name="Go Y.Y."/>
            <person name="Balasuriya U.B.R."/>
            <person name="Carossino M."/>
        </authorList>
    </citation>
    <scope>NUCLEOTIDE SEQUENCE</scope>
    <source>
        <strain evidence="2">4524</strain>
    </source>
</reference>
<dbReference type="EMBL" id="JAPHVQ010000003">
    <property type="protein sequence ID" value="MDE8034330.1"/>
    <property type="molecule type" value="Genomic_DNA"/>
</dbReference>
<reference evidence="2" key="2">
    <citation type="journal article" date="2023" name="Pathogens">
        <title>Pathological Features and Genomic Characterization of an Actinobacillus equuli subsp. equuli Bearing Unique Virulence-Associated Genes from an Adult Horse with Pleuropneumonia.</title>
        <authorList>
            <person name="Kamali M."/>
            <person name="Carossino M."/>
            <person name="Del Piero F."/>
            <person name="Peak L."/>
            <person name="Mitchell M.S."/>
            <person name="Willette J."/>
            <person name="Baker R."/>
            <person name="Li F."/>
            <person name="Kenez A."/>
            <person name="Balasuriya U.B.R."/>
            <person name="Go Y.Y."/>
        </authorList>
    </citation>
    <scope>NUCLEOTIDE SEQUENCE</scope>
    <source>
        <strain evidence="2">4524</strain>
    </source>
</reference>
<evidence type="ECO:0000256" key="1">
    <source>
        <dbReference type="SAM" id="Phobius"/>
    </source>
</evidence>
<feature type="transmembrane region" description="Helical" evidence="1">
    <location>
        <begin position="21"/>
        <end position="40"/>
    </location>
</feature>
<dbReference type="AlphaFoldDB" id="A0A9X4G4V6"/>
<feature type="transmembrane region" description="Helical" evidence="1">
    <location>
        <begin position="121"/>
        <end position="139"/>
    </location>
</feature>
<gene>
    <name evidence="2" type="ORF">OQ257_03995</name>
</gene>
<feature type="transmembrane region" description="Helical" evidence="1">
    <location>
        <begin position="86"/>
        <end position="105"/>
    </location>
</feature>
<proteinExistence type="predicted"/>
<dbReference type="InterPro" id="IPR008523">
    <property type="entry name" value="DUF805"/>
</dbReference>
<dbReference type="GO" id="GO:0005886">
    <property type="term" value="C:plasma membrane"/>
    <property type="evidence" value="ECO:0007669"/>
    <property type="project" value="TreeGrafter"/>
</dbReference>
<name>A0A9X4G4V6_ACTEU</name>
<dbReference type="Proteomes" id="UP001142444">
    <property type="component" value="Unassembled WGS sequence"/>
</dbReference>
<sequence length="162" mass="19042">MEWFMYVLRHTFDYSGRARRLEFAWFIWVYEASSWLIWFFAKVMFALHLPDIADAANFINSALDILLLLPLMSVTVRRLHDLGCSGWWQSLLVIVNTFMSTLTFMPNEIVEQVYSSKEGETIVTINIVIIFAYFLYLTFKDGQPFTNQYGKSPKYSVLNKYS</sequence>